<evidence type="ECO:0000313" key="2">
    <source>
        <dbReference type="Proteomes" id="UP000658733"/>
    </source>
</evidence>
<dbReference type="EMBL" id="JADIIN010000059">
    <property type="protein sequence ID" value="MBF4469160.1"/>
    <property type="molecule type" value="Genomic_DNA"/>
</dbReference>
<sequence>MVCESINNIILNTAKILVSQKGKVSVDDIYYTILDAKLWKKGVLKEEIRGVMGWNKEFHREGENYILRINNDWNKKIKVNEGVKQ</sequence>
<organism evidence="1 2">
    <name type="scientific">Methanobrevibacter arboriphilus</name>
    <dbReference type="NCBI Taxonomy" id="39441"/>
    <lineage>
        <taxon>Archaea</taxon>
        <taxon>Methanobacteriati</taxon>
        <taxon>Methanobacteriota</taxon>
        <taxon>Methanomada group</taxon>
        <taxon>Methanobacteria</taxon>
        <taxon>Methanobacteriales</taxon>
        <taxon>Methanobacteriaceae</taxon>
        <taxon>Methanobrevibacter</taxon>
    </lineage>
</organism>
<accession>A0A843AQY4</accession>
<name>A0A843AQY4_METAZ</name>
<reference evidence="1" key="1">
    <citation type="submission" date="2020-10" db="EMBL/GenBank/DDBJ databases">
        <title>Dehalococcoides mccartyi of a TCE/Cr reducing biochatode.</title>
        <authorList>
            <person name="Matturro B."/>
        </authorList>
    </citation>
    <scope>NUCLEOTIDE SEQUENCE</scope>
    <source>
        <strain evidence="1">Bin4</strain>
    </source>
</reference>
<dbReference type="AlphaFoldDB" id="A0A843AQY4"/>
<proteinExistence type="predicted"/>
<evidence type="ECO:0000313" key="1">
    <source>
        <dbReference type="EMBL" id="MBF4469160.1"/>
    </source>
</evidence>
<gene>
    <name evidence="1" type="ORF">ISP01_07115</name>
</gene>
<dbReference type="RefSeq" id="WP_278523447.1">
    <property type="nucleotide sequence ID" value="NZ_JADIIN010000059.1"/>
</dbReference>
<dbReference type="Proteomes" id="UP000658733">
    <property type="component" value="Unassembled WGS sequence"/>
</dbReference>
<protein>
    <submittedName>
        <fullName evidence="1">Uncharacterized protein</fullName>
    </submittedName>
</protein>
<comment type="caution">
    <text evidence="1">The sequence shown here is derived from an EMBL/GenBank/DDBJ whole genome shotgun (WGS) entry which is preliminary data.</text>
</comment>